<accession>A0A2V5ICC4</accession>
<organism evidence="2 3">
    <name type="scientific">Aspergillus indologenus CBS 114.80</name>
    <dbReference type="NCBI Taxonomy" id="1450541"/>
    <lineage>
        <taxon>Eukaryota</taxon>
        <taxon>Fungi</taxon>
        <taxon>Dikarya</taxon>
        <taxon>Ascomycota</taxon>
        <taxon>Pezizomycotina</taxon>
        <taxon>Eurotiomycetes</taxon>
        <taxon>Eurotiomycetidae</taxon>
        <taxon>Eurotiales</taxon>
        <taxon>Aspergillaceae</taxon>
        <taxon>Aspergillus</taxon>
        <taxon>Aspergillus subgen. Circumdati</taxon>
    </lineage>
</organism>
<dbReference type="EMBL" id="KZ825477">
    <property type="protein sequence ID" value="PYI34309.1"/>
    <property type="molecule type" value="Genomic_DNA"/>
</dbReference>
<evidence type="ECO:0000256" key="1">
    <source>
        <dbReference type="SAM" id="Phobius"/>
    </source>
</evidence>
<evidence type="ECO:0000313" key="3">
    <source>
        <dbReference type="Proteomes" id="UP000248817"/>
    </source>
</evidence>
<dbReference type="Proteomes" id="UP000248817">
    <property type="component" value="Unassembled WGS sequence"/>
</dbReference>
<keyword evidence="1" id="KW-1133">Transmembrane helix</keyword>
<keyword evidence="1" id="KW-0472">Membrane</keyword>
<keyword evidence="3" id="KW-1185">Reference proteome</keyword>
<dbReference type="AlphaFoldDB" id="A0A2V5ICC4"/>
<evidence type="ECO:0000313" key="2">
    <source>
        <dbReference type="EMBL" id="PYI34309.1"/>
    </source>
</evidence>
<name>A0A2V5ICC4_9EURO</name>
<proteinExistence type="predicted"/>
<protein>
    <submittedName>
        <fullName evidence="2">Uncharacterized protein</fullName>
    </submittedName>
</protein>
<sequence>MTKREKKINRLYHLCVYGKCVDQGAVGIYQLYQLVFMALTMFVLISCVFCLVLHCDHVSSFLLYLQITLCIVTPKRSDHI</sequence>
<gene>
    <name evidence="2" type="ORF">BP00DRAFT_76185</name>
</gene>
<keyword evidence="1" id="KW-0812">Transmembrane</keyword>
<feature type="transmembrane region" description="Helical" evidence="1">
    <location>
        <begin position="34"/>
        <end position="54"/>
    </location>
</feature>
<reference evidence="2 3" key="1">
    <citation type="submission" date="2018-02" db="EMBL/GenBank/DDBJ databases">
        <title>The genomes of Aspergillus section Nigri reveals drivers in fungal speciation.</title>
        <authorList>
            <consortium name="DOE Joint Genome Institute"/>
            <person name="Vesth T.C."/>
            <person name="Nybo J."/>
            <person name="Theobald S."/>
            <person name="Brandl J."/>
            <person name="Frisvad J.C."/>
            <person name="Nielsen K.F."/>
            <person name="Lyhne E.K."/>
            <person name="Kogle M.E."/>
            <person name="Kuo A."/>
            <person name="Riley R."/>
            <person name="Clum A."/>
            <person name="Nolan M."/>
            <person name="Lipzen A."/>
            <person name="Salamov A."/>
            <person name="Henrissat B."/>
            <person name="Wiebenga A."/>
            <person name="De vries R.P."/>
            <person name="Grigoriev I.V."/>
            <person name="Mortensen U.H."/>
            <person name="Andersen M.R."/>
            <person name="Baker S.E."/>
        </authorList>
    </citation>
    <scope>NUCLEOTIDE SEQUENCE [LARGE SCALE GENOMIC DNA]</scope>
    <source>
        <strain evidence="2 3">CBS 114.80</strain>
    </source>
</reference>